<proteinExistence type="inferred from homology"/>
<keyword evidence="2" id="KW-0519">Myristate</keyword>
<keyword evidence="6" id="KW-0449">Lipoprotein</keyword>
<dbReference type="InterPro" id="IPR011992">
    <property type="entry name" value="EF-hand-dom_pair"/>
</dbReference>
<keyword evidence="3" id="KW-0479">Metal-binding</keyword>
<dbReference type="CDD" id="cd00051">
    <property type="entry name" value="EFh"/>
    <property type="match status" value="2"/>
</dbReference>
<name>A0A8J6L8J4_TENMO</name>
<dbReference type="Proteomes" id="UP000719412">
    <property type="component" value="Unassembled WGS sequence"/>
</dbReference>
<sequence>MITKPGAALHGDDVNSVQGAAVSSSRDWPTLIMGKQNSKLKPEVLEDLKQNTEFSDAEIQEWYKGFLKDCPSGHLSVDEFKKIYGNFFPYGDASKFAEHVFRTFDANGDGTIDFREFLCALSVTSRGKLEQKLKWAFSMYDLDGNGYISRQEMLEIVTAIYKMVGSVMKMPEDESTPEKRTDKIFRQMDRNKDVHQESFKHCSQDSESCFPNPTREARRTRTKKMRVGVPNRRRERCTYSCRGKEQKGGGEVRPRVETSGYYGVIKKDCLRLAFT</sequence>
<evidence type="ECO:0000313" key="10">
    <source>
        <dbReference type="Proteomes" id="UP000719412"/>
    </source>
</evidence>
<evidence type="ECO:0000259" key="8">
    <source>
        <dbReference type="PROSITE" id="PS50222"/>
    </source>
</evidence>
<dbReference type="Pfam" id="PF13499">
    <property type="entry name" value="EF-hand_7"/>
    <property type="match status" value="1"/>
</dbReference>
<dbReference type="SUPFAM" id="SSF47473">
    <property type="entry name" value="EF-hand"/>
    <property type="match status" value="1"/>
</dbReference>
<dbReference type="InterPro" id="IPR002048">
    <property type="entry name" value="EF_hand_dom"/>
</dbReference>
<accession>A0A8J6L8J4</accession>
<dbReference type="PRINTS" id="PR00450">
    <property type="entry name" value="RECOVERIN"/>
</dbReference>
<feature type="region of interest" description="Disordered" evidence="7">
    <location>
        <begin position="204"/>
        <end position="226"/>
    </location>
</feature>
<feature type="domain" description="EF-hand" evidence="8">
    <location>
        <begin position="92"/>
        <end position="127"/>
    </location>
</feature>
<keyword evidence="10" id="KW-1185">Reference proteome</keyword>
<evidence type="ECO:0000256" key="2">
    <source>
        <dbReference type="ARBA" id="ARBA00022707"/>
    </source>
</evidence>
<evidence type="ECO:0000256" key="1">
    <source>
        <dbReference type="ARBA" id="ARBA00006049"/>
    </source>
</evidence>
<dbReference type="PANTHER" id="PTHR23055">
    <property type="entry name" value="CALCIUM BINDING PROTEINS"/>
    <property type="match status" value="1"/>
</dbReference>
<gene>
    <name evidence="9" type="ORF">GEV33_010941</name>
</gene>
<comment type="caution">
    <text evidence="9">The sequence shown here is derived from an EMBL/GenBank/DDBJ whole genome shotgun (WGS) entry which is preliminary data.</text>
</comment>
<dbReference type="Pfam" id="PF00036">
    <property type="entry name" value="EF-hand_1"/>
    <property type="match status" value="1"/>
</dbReference>
<evidence type="ECO:0000256" key="4">
    <source>
        <dbReference type="ARBA" id="ARBA00022737"/>
    </source>
</evidence>
<dbReference type="PROSITE" id="PS50222">
    <property type="entry name" value="EF_HAND_2"/>
    <property type="match status" value="2"/>
</dbReference>
<dbReference type="SMART" id="SM00054">
    <property type="entry name" value="EFh"/>
    <property type="match status" value="2"/>
</dbReference>
<dbReference type="FunFam" id="1.10.238.10:FF:000009">
    <property type="entry name" value="Visinin-like protein 1"/>
    <property type="match status" value="1"/>
</dbReference>
<evidence type="ECO:0000256" key="6">
    <source>
        <dbReference type="ARBA" id="ARBA00023288"/>
    </source>
</evidence>
<evidence type="ECO:0000256" key="5">
    <source>
        <dbReference type="ARBA" id="ARBA00022837"/>
    </source>
</evidence>
<evidence type="ECO:0000313" key="9">
    <source>
        <dbReference type="EMBL" id="KAH0811850.1"/>
    </source>
</evidence>
<dbReference type="InterPro" id="IPR018247">
    <property type="entry name" value="EF_Hand_1_Ca_BS"/>
</dbReference>
<evidence type="ECO:0000256" key="7">
    <source>
        <dbReference type="SAM" id="MobiDB-lite"/>
    </source>
</evidence>
<dbReference type="Gene3D" id="1.10.238.10">
    <property type="entry name" value="EF-hand"/>
    <property type="match status" value="1"/>
</dbReference>
<dbReference type="GO" id="GO:0005509">
    <property type="term" value="F:calcium ion binding"/>
    <property type="evidence" value="ECO:0007669"/>
    <property type="project" value="InterPro"/>
</dbReference>
<keyword evidence="5" id="KW-0106">Calcium</keyword>
<protein>
    <recommendedName>
        <fullName evidence="8">EF-hand domain-containing protein</fullName>
    </recommendedName>
</protein>
<dbReference type="AlphaFoldDB" id="A0A8J6L8J4"/>
<dbReference type="PANTHER" id="PTHR23055:SF178">
    <property type="entry name" value="NEUROCALCIN HOMOLOG"/>
    <property type="match status" value="1"/>
</dbReference>
<organism evidence="9 10">
    <name type="scientific">Tenebrio molitor</name>
    <name type="common">Yellow mealworm beetle</name>
    <dbReference type="NCBI Taxonomy" id="7067"/>
    <lineage>
        <taxon>Eukaryota</taxon>
        <taxon>Metazoa</taxon>
        <taxon>Ecdysozoa</taxon>
        <taxon>Arthropoda</taxon>
        <taxon>Hexapoda</taxon>
        <taxon>Insecta</taxon>
        <taxon>Pterygota</taxon>
        <taxon>Neoptera</taxon>
        <taxon>Endopterygota</taxon>
        <taxon>Coleoptera</taxon>
        <taxon>Polyphaga</taxon>
        <taxon>Cucujiformia</taxon>
        <taxon>Tenebrionidae</taxon>
        <taxon>Tenebrio</taxon>
    </lineage>
</organism>
<comment type="similarity">
    <text evidence="1">Belongs to the recoverin family.</text>
</comment>
<dbReference type="EMBL" id="JABDTM020026504">
    <property type="protein sequence ID" value="KAH0811850.1"/>
    <property type="molecule type" value="Genomic_DNA"/>
</dbReference>
<keyword evidence="4" id="KW-0677">Repeat</keyword>
<dbReference type="InterPro" id="IPR028846">
    <property type="entry name" value="Recoverin"/>
</dbReference>
<feature type="domain" description="EF-hand" evidence="8">
    <location>
        <begin position="128"/>
        <end position="163"/>
    </location>
</feature>
<dbReference type="PROSITE" id="PS00018">
    <property type="entry name" value="EF_HAND_1"/>
    <property type="match status" value="2"/>
</dbReference>
<reference evidence="9" key="2">
    <citation type="submission" date="2021-08" db="EMBL/GenBank/DDBJ databases">
        <authorList>
            <person name="Eriksson T."/>
        </authorList>
    </citation>
    <scope>NUCLEOTIDE SEQUENCE</scope>
    <source>
        <strain evidence="9">Stoneville</strain>
        <tissue evidence="9">Whole head</tissue>
    </source>
</reference>
<evidence type="ECO:0000256" key="3">
    <source>
        <dbReference type="ARBA" id="ARBA00022723"/>
    </source>
</evidence>
<reference evidence="9" key="1">
    <citation type="journal article" date="2020" name="J Insects Food Feed">
        <title>The yellow mealworm (Tenebrio molitor) genome: a resource for the emerging insects as food and feed industry.</title>
        <authorList>
            <person name="Eriksson T."/>
            <person name="Andere A."/>
            <person name="Kelstrup H."/>
            <person name="Emery V."/>
            <person name="Picard C."/>
        </authorList>
    </citation>
    <scope>NUCLEOTIDE SEQUENCE</scope>
    <source>
        <strain evidence="9">Stoneville</strain>
        <tissue evidence="9">Whole head</tissue>
    </source>
</reference>